<dbReference type="InterPro" id="IPR002559">
    <property type="entry name" value="Transposase_11"/>
</dbReference>
<evidence type="ECO:0000313" key="3">
    <source>
        <dbReference type="EMBL" id="GGX80924.1"/>
    </source>
</evidence>
<comment type="caution">
    <text evidence="3">The sequence shown here is derived from an EMBL/GenBank/DDBJ whole genome shotgun (WGS) entry which is preliminary data.</text>
</comment>
<dbReference type="GO" id="GO:0004803">
    <property type="term" value="F:transposase activity"/>
    <property type="evidence" value="ECO:0007669"/>
    <property type="project" value="InterPro"/>
</dbReference>
<proteinExistence type="predicted"/>
<dbReference type="AlphaFoldDB" id="A0A918NMH8"/>
<protein>
    <recommendedName>
        <fullName evidence="2">Transposase IS4-like domain-containing protein</fullName>
    </recommendedName>
</protein>
<accession>A0A918NMH8</accession>
<evidence type="ECO:0000313" key="4">
    <source>
        <dbReference type="Proteomes" id="UP000619244"/>
    </source>
</evidence>
<sequence>MRETLGRDAAPTAGVIDSQSVKADAVVATDSRGFDGGKLINGRKRHVLVDTLGLLLDVRVTAAYTGDRTAAHVLHGQVRHAPPDGTPLGRQRLHRRLRRPLPGHARAGPADRETQ</sequence>
<dbReference type="GO" id="GO:0003677">
    <property type="term" value="F:DNA binding"/>
    <property type="evidence" value="ECO:0007669"/>
    <property type="project" value="InterPro"/>
</dbReference>
<keyword evidence="4" id="KW-1185">Reference proteome</keyword>
<evidence type="ECO:0000256" key="1">
    <source>
        <dbReference type="SAM" id="MobiDB-lite"/>
    </source>
</evidence>
<feature type="compositionally biased region" description="Basic residues" evidence="1">
    <location>
        <begin position="91"/>
        <end position="101"/>
    </location>
</feature>
<dbReference type="GO" id="GO:0006313">
    <property type="term" value="P:DNA transposition"/>
    <property type="evidence" value="ECO:0007669"/>
    <property type="project" value="InterPro"/>
</dbReference>
<dbReference type="PANTHER" id="PTHR30007:SF0">
    <property type="entry name" value="TRANSPOSASE"/>
    <property type="match status" value="1"/>
</dbReference>
<evidence type="ECO:0000259" key="2">
    <source>
        <dbReference type="Pfam" id="PF01609"/>
    </source>
</evidence>
<feature type="domain" description="Transposase IS4-like" evidence="2">
    <location>
        <begin position="11"/>
        <end position="81"/>
    </location>
</feature>
<reference evidence="3" key="1">
    <citation type="journal article" date="2014" name="Int. J. Syst. Evol. Microbiol.">
        <title>Complete genome sequence of Corynebacterium casei LMG S-19264T (=DSM 44701T), isolated from a smear-ripened cheese.</title>
        <authorList>
            <consortium name="US DOE Joint Genome Institute (JGI-PGF)"/>
            <person name="Walter F."/>
            <person name="Albersmeier A."/>
            <person name="Kalinowski J."/>
            <person name="Ruckert C."/>
        </authorList>
    </citation>
    <scope>NUCLEOTIDE SEQUENCE</scope>
    <source>
        <strain evidence="3">JCM 4790</strain>
    </source>
</reference>
<dbReference type="Proteomes" id="UP000619244">
    <property type="component" value="Unassembled WGS sequence"/>
</dbReference>
<dbReference type="Pfam" id="PF01609">
    <property type="entry name" value="DDE_Tnp_1"/>
    <property type="match status" value="1"/>
</dbReference>
<dbReference type="PANTHER" id="PTHR30007">
    <property type="entry name" value="PHP DOMAIN PROTEIN"/>
    <property type="match status" value="1"/>
</dbReference>
<organism evidence="3 4">
    <name type="scientific">Streptomyces minutiscleroticus</name>
    <dbReference type="NCBI Taxonomy" id="68238"/>
    <lineage>
        <taxon>Bacteria</taxon>
        <taxon>Bacillati</taxon>
        <taxon>Actinomycetota</taxon>
        <taxon>Actinomycetes</taxon>
        <taxon>Kitasatosporales</taxon>
        <taxon>Streptomycetaceae</taxon>
        <taxon>Streptomyces</taxon>
    </lineage>
</organism>
<gene>
    <name evidence="3" type="ORF">GCM10010358_38970</name>
</gene>
<name>A0A918NMH8_9ACTN</name>
<reference evidence="3" key="2">
    <citation type="submission" date="2020-09" db="EMBL/GenBank/DDBJ databases">
        <authorList>
            <person name="Sun Q."/>
            <person name="Ohkuma M."/>
        </authorList>
    </citation>
    <scope>NUCLEOTIDE SEQUENCE</scope>
    <source>
        <strain evidence="3">JCM 4790</strain>
    </source>
</reference>
<feature type="region of interest" description="Disordered" evidence="1">
    <location>
        <begin position="78"/>
        <end position="115"/>
    </location>
</feature>
<dbReference type="EMBL" id="BMVU01000018">
    <property type="protein sequence ID" value="GGX80924.1"/>
    <property type="molecule type" value="Genomic_DNA"/>
</dbReference>